<accession>K1RSB9</accession>
<gene>
    <name evidence="1" type="ORF">LEA_20674</name>
</gene>
<name>K1RSB9_9ZZZZ</name>
<comment type="caution">
    <text evidence="1">The sequence shown here is derived from an EMBL/GenBank/DDBJ whole genome shotgun (WGS) entry which is preliminary data.</text>
</comment>
<dbReference type="EMBL" id="AJWY01014215">
    <property type="protein sequence ID" value="EKC44380.1"/>
    <property type="molecule type" value="Genomic_DNA"/>
</dbReference>
<reference evidence="1" key="1">
    <citation type="journal article" date="2013" name="Environ. Microbiol.">
        <title>Microbiota from the distal guts of lean and obese adolescents exhibit partial functional redundancy besides clear differences in community structure.</title>
        <authorList>
            <person name="Ferrer M."/>
            <person name="Ruiz A."/>
            <person name="Lanza F."/>
            <person name="Haange S.B."/>
            <person name="Oberbach A."/>
            <person name="Till H."/>
            <person name="Bargiela R."/>
            <person name="Campoy C."/>
            <person name="Segura M.T."/>
            <person name="Richter M."/>
            <person name="von Bergen M."/>
            <person name="Seifert J."/>
            <person name="Suarez A."/>
        </authorList>
    </citation>
    <scope>NUCLEOTIDE SEQUENCE</scope>
</reference>
<protein>
    <submittedName>
        <fullName evidence="1">Uncharacterized protein</fullName>
    </submittedName>
</protein>
<sequence length="60" mass="6947">LFDALEEMLAIGEEFHAQWLTFGPRSKAGHPHHPLYLRRDSVPEPFDVRAYCAAQRARLK</sequence>
<organism evidence="1">
    <name type="scientific">human gut metagenome</name>
    <dbReference type="NCBI Taxonomy" id="408170"/>
    <lineage>
        <taxon>unclassified sequences</taxon>
        <taxon>metagenomes</taxon>
        <taxon>organismal metagenomes</taxon>
    </lineage>
</organism>
<feature type="non-terminal residue" evidence="1">
    <location>
        <position position="1"/>
    </location>
</feature>
<evidence type="ECO:0000313" key="1">
    <source>
        <dbReference type="EMBL" id="EKC44380.1"/>
    </source>
</evidence>
<dbReference type="AlphaFoldDB" id="K1RSB9"/>
<proteinExistence type="predicted"/>